<evidence type="ECO:0000256" key="1">
    <source>
        <dbReference type="ARBA" id="ARBA00006586"/>
    </source>
</evidence>
<dbReference type="PANTHER" id="PTHR34218">
    <property type="entry name" value="PEPTIDASE S45 PENICILLIN AMIDASE"/>
    <property type="match status" value="1"/>
</dbReference>
<dbReference type="PROSITE" id="PS51318">
    <property type="entry name" value="TAT"/>
    <property type="match status" value="1"/>
</dbReference>
<dbReference type="Pfam" id="PF01804">
    <property type="entry name" value="Penicil_amidase"/>
    <property type="match status" value="1"/>
</dbReference>
<organism evidence="6 7">
    <name type="scientific">Streptomyces venezuelae</name>
    <dbReference type="NCBI Taxonomy" id="54571"/>
    <lineage>
        <taxon>Bacteria</taxon>
        <taxon>Bacillati</taxon>
        <taxon>Actinomycetota</taxon>
        <taxon>Actinomycetes</taxon>
        <taxon>Kitasatosporales</taxon>
        <taxon>Streptomycetaceae</taxon>
        <taxon>Streptomyces</taxon>
    </lineage>
</organism>
<dbReference type="AlphaFoldDB" id="A0A5P2DAM5"/>
<keyword evidence="4" id="KW-0865">Zymogen</keyword>
<evidence type="ECO:0000313" key="7">
    <source>
        <dbReference type="Proteomes" id="UP000325211"/>
    </source>
</evidence>
<evidence type="ECO:0000256" key="4">
    <source>
        <dbReference type="ARBA" id="ARBA00023145"/>
    </source>
</evidence>
<feature type="region of interest" description="Disordered" evidence="5">
    <location>
        <begin position="219"/>
        <end position="246"/>
    </location>
</feature>
<accession>A0A5P2DAM5</accession>
<comment type="similarity">
    <text evidence="1">Belongs to the peptidase S45 family.</text>
</comment>
<dbReference type="PANTHER" id="PTHR34218:SF3">
    <property type="entry name" value="ACYL-HOMOSERINE LACTONE ACYLASE PVDQ"/>
    <property type="match status" value="1"/>
</dbReference>
<evidence type="ECO:0000256" key="3">
    <source>
        <dbReference type="ARBA" id="ARBA00022801"/>
    </source>
</evidence>
<gene>
    <name evidence="6" type="ORF">DEJ50_30890</name>
</gene>
<dbReference type="Proteomes" id="UP000325211">
    <property type="component" value="Chromosome"/>
</dbReference>
<reference evidence="6 7" key="1">
    <citation type="submission" date="2018-05" db="EMBL/GenBank/DDBJ databases">
        <title>Streptomyces venezuelae.</title>
        <authorList>
            <person name="Kim W."/>
            <person name="Lee N."/>
            <person name="Cho B.-K."/>
        </authorList>
    </citation>
    <scope>NUCLEOTIDE SEQUENCE [LARGE SCALE GENOMIC DNA]</scope>
    <source>
        <strain evidence="6 7">ATCC 21782</strain>
    </source>
</reference>
<dbReference type="InterPro" id="IPR043147">
    <property type="entry name" value="Penicillin_amidase_A-knob"/>
</dbReference>
<dbReference type="EMBL" id="CP029190">
    <property type="protein sequence ID" value="QES51600.1"/>
    <property type="molecule type" value="Genomic_DNA"/>
</dbReference>
<dbReference type="InterPro" id="IPR029055">
    <property type="entry name" value="Ntn_hydrolases_N"/>
</dbReference>
<dbReference type="GO" id="GO:0017000">
    <property type="term" value="P:antibiotic biosynthetic process"/>
    <property type="evidence" value="ECO:0007669"/>
    <property type="project" value="InterPro"/>
</dbReference>
<keyword evidence="2" id="KW-0732">Signal</keyword>
<dbReference type="Gene3D" id="1.10.1400.10">
    <property type="match status" value="1"/>
</dbReference>
<dbReference type="SUPFAM" id="SSF56235">
    <property type="entry name" value="N-terminal nucleophile aminohydrolases (Ntn hydrolases)"/>
    <property type="match status" value="1"/>
</dbReference>
<name>A0A5P2DAM5_STRVZ</name>
<dbReference type="Gene3D" id="3.60.20.10">
    <property type="entry name" value="Glutamine Phosphoribosylpyrophosphate, subunit 1, domain 1"/>
    <property type="match status" value="1"/>
</dbReference>
<evidence type="ECO:0000313" key="6">
    <source>
        <dbReference type="EMBL" id="QES51600.1"/>
    </source>
</evidence>
<keyword evidence="3" id="KW-0378">Hydrolase</keyword>
<proteinExistence type="inferred from homology"/>
<evidence type="ECO:0000256" key="2">
    <source>
        <dbReference type="ARBA" id="ARBA00022729"/>
    </source>
</evidence>
<dbReference type="Gene3D" id="1.10.439.10">
    <property type="entry name" value="Penicillin Amidohydrolase, domain 1"/>
    <property type="match status" value="1"/>
</dbReference>
<protein>
    <submittedName>
        <fullName evidence="6">Penicillin amidase</fullName>
    </submittedName>
</protein>
<dbReference type="Gene3D" id="2.30.120.10">
    <property type="match status" value="1"/>
</dbReference>
<dbReference type="InterPro" id="IPR006311">
    <property type="entry name" value="TAT_signal"/>
</dbReference>
<dbReference type="InterPro" id="IPR002692">
    <property type="entry name" value="S45"/>
</dbReference>
<dbReference type="InterPro" id="IPR023343">
    <property type="entry name" value="Penicillin_amidase_dom1"/>
</dbReference>
<dbReference type="GO" id="GO:0016811">
    <property type="term" value="F:hydrolase activity, acting on carbon-nitrogen (but not peptide) bonds, in linear amides"/>
    <property type="evidence" value="ECO:0007669"/>
    <property type="project" value="InterPro"/>
</dbReference>
<evidence type="ECO:0000256" key="5">
    <source>
        <dbReference type="SAM" id="MobiDB-lite"/>
    </source>
</evidence>
<dbReference type="InterPro" id="IPR043146">
    <property type="entry name" value="Penicillin_amidase_N_B-knob"/>
</dbReference>
<dbReference type="OrthoDB" id="4759017at2"/>
<feature type="compositionally biased region" description="Low complexity" evidence="5">
    <location>
        <begin position="227"/>
        <end position="246"/>
    </location>
</feature>
<sequence length="829" mass="86711">MLHASDRHPRNRTRTRTRSVLRRAAVTGAALLAATAAIPQAAAGEPGNDTAVRGDRLSAVIRYTENGIPHILAKDYADLGFGTGWAQAADQVCVLADGFVTVSGERSRWFGPDGAPDGSLSSAARNLSSDLYFRGVRDSGTLEKLLATPAPAGPSHRLKDLMRGWAAGYNAWLAQNKVTDPACKDAGWVRPVTERDVAARGFAIAVLGGQGRGIDGITSAQPPAAADRSTGTGTGTDTRSGPDPEAAARAAAELFDSTRRDMGSNAVAFGGAASANGSGLLLGNPHYPWQGGRRFWQSQQTIPGELNVSGGSLLGTTVVNIGFNDKVAWSHTVATGTPVNLHQLTLDPADPTAYLVDGASERMTRRTVTVPVQDGAPVTRTQWWTRYGPVLTSLGPGLPLPWTAGTAYALNDPNAQNLRGSDTALALGRARSVAGIQEALARTQGLPWVNTIAADAAGGTLFTQSQVLPRITDELAARCSTPLGRATYPASGLAVLDGSRADCAPGSDPDAVQPGVFGPAKAPVLRDAPYAVNANDSAWLANADRPVRGYERVWGNIDTPRSLRTRGAVADVAAMAARGRLTVADLQKQQYANRVPAGELAAADAARACAALPGGTATASDGSTVDVAAACPVLAAWDRTTDAGSRGALLFDRFWRKLAAGTPAKDLWLVPFSAADPVRTPRELNQAAPGIGRALADAVGELRAAGIALDAPLGAHQFVVRGGQRIPVGGGTEALGVWNKVEAAWLPSAGGYAEVLHGSSHMQAVGWDGSRCPVARTLLTYGQSSNPASPYHADQTRLFSQERWVQARFCERDILASPALRVVWARERR</sequence>
<dbReference type="RefSeq" id="WP_150211345.1">
    <property type="nucleotide sequence ID" value="NZ_CP029190.1"/>
</dbReference>